<dbReference type="PANTHER" id="PTHR45835:SF99">
    <property type="entry name" value="CHROMO DOMAIN-CONTAINING PROTEIN-RELATED"/>
    <property type="match status" value="1"/>
</dbReference>
<dbReference type="Gene3D" id="1.10.340.70">
    <property type="match status" value="1"/>
</dbReference>
<dbReference type="Proteomes" id="UP001454036">
    <property type="component" value="Unassembled WGS sequence"/>
</dbReference>
<dbReference type="PANTHER" id="PTHR45835">
    <property type="entry name" value="YALI0A06105P"/>
    <property type="match status" value="1"/>
</dbReference>
<dbReference type="AlphaFoldDB" id="A0AAV3QVX1"/>
<sequence length="380" mass="44139">MIISTTQLLRMNEIQDTYLQDQAIQHILAGIIIKPEAFPPYQYKEGILKHKWRIVIEAHKVLKSKLIRALHDSTVGGHSGMAVTYNNVKSLFYWKGLKKDVTTFVSFCDIYQKSKHELVPSPGLLNPVTIPTSVWSQISMNFVEGLPKSRNMDNIHVVVDSHKSDGQTERVNQSLETNVSLKMTPFEALYGYKPPILSTTHYLEDVNTEEILQQRRQITKWIKQNLQQVQSRMKMFVDTKRTDREFVEGDLVYLKLQPYRQNSLSLRKHLKLAVKYYGPFKIIQRIGPVEYKRKFPETSRIHPVFHVSLLKKCIKRTLEIQKELPETLPDGSFPMYPVTVLNKRTILRNKIYVHQLLIQWKHSSLKDATCALSSSLHSFP</sequence>
<feature type="domain" description="Tf2-1-like SH3-like" evidence="2">
    <location>
        <begin position="249"/>
        <end position="313"/>
    </location>
</feature>
<evidence type="ECO:0000313" key="3">
    <source>
        <dbReference type="EMBL" id="GAA0167799.1"/>
    </source>
</evidence>
<dbReference type="InterPro" id="IPR056924">
    <property type="entry name" value="SH3_Tf2-1"/>
</dbReference>
<proteinExistence type="predicted"/>
<organism evidence="3 4">
    <name type="scientific">Lithospermum erythrorhizon</name>
    <name type="common">Purple gromwell</name>
    <name type="synonym">Lithospermum officinale var. erythrorhizon</name>
    <dbReference type="NCBI Taxonomy" id="34254"/>
    <lineage>
        <taxon>Eukaryota</taxon>
        <taxon>Viridiplantae</taxon>
        <taxon>Streptophyta</taxon>
        <taxon>Embryophyta</taxon>
        <taxon>Tracheophyta</taxon>
        <taxon>Spermatophyta</taxon>
        <taxon>Magnoliopsida</taxon>
        <taxon>eudicotyledons</taxon>
        <taxon>Gunneridae</taxon>
        <taxon>Pentapetalae</taxon>
        <taxon>asterids</taxon>
        <taxon>lamiids</taxon>
        <taxon>Boraginales</taxon>
        <taxon>Boraginaceae</taxon>
        <taxon>Boraginoideae</taxon>
        <taxon>Lithospermeae</taxon>
        <taxon>Lithospermum</taxon>
    </lineage>
</organism>
<dbReference type="Pfam" id="PF24626">
    <property type="entry name" value="SH3_Tf2-1"/>
    <property type="match status" value="1"/>
</dbReference>
<comment type="caution">
    <text evidence="3">The sequence shown here is derived from an EMBL/GenBank/DDBJ whole genome shotgun (WGS) entry which is preliminary data.</text>
</comment>
<evidence type="ECO:0000259" key="2">
    <source>
        <dbReference type="Pfam" id="PF24626"/>
    </source>
</evidence>
<reference evidence="3 4" key="1">
    <citation type="submission" date="2024-01" db="EMBL/GenBank/DDBJ databases">
        <title>The complete chloroplast genome sequence of Lithospermum erythrorhizon: insights into the phylogenetic relationship among Boraginaceae species and the maternal lineages of purple gromwells.</title>
        <authorList>
            <person name="Okada T."/>
            <person name="Watanabe K."/>
        </authorList>
    </citation>
    <scope>NUCLEOTIDE SEQUENCE [LARGE SCALE GENOMIC DNA]</scope>
</reference>
<dbReference type="EMBL" id="BAABME010023326">
    <property type="protein sequence ID" value="GAA0167799.1"/>
    <property type="molecule type" value="Genomic_DNA"/>
</dbReference>
<evidence type="ECO:0000313" key="4">
    <source>
        <dbReference type="Proteomes" id="UP001454036"/>
    </source>
</evidence>
<protein>
    <recommendedName>
        <fullName evidence="5">Integrase zinc-binding domain-containing protein</fullName>
    </recommendedName>
</protein>
<name>A0AAV3QVX1_LITER</name>
<dbReference type="InterPro" id="IPR041588">
    <property type="entry name" value="Integrase_H2C2"/>
</dbReference>
<evidence type="ECO:0008006" key="5">
    <source>
        <dbReference type="Google" id="ProtNLM"/>
    </source>
</evidence>
<dbReference type="Pfam" id="PF17921">
    <property type="entry name" value="Integrase_H2C2"/>
    <property type="match status" value="1"/>
</dbReference>
<feature type="domain" description="Integrase zinc-binding" evidence="1">
    <location>
        <begin position="60"/>
        <end position="116"/>
    </location>
</feature>
<evidence type="ECO:0000259" key="1">
    <source>
        <dbReference type="Pfam" id="PF17921"/>
    </source>
</evidence>
<keyword evidence="4" id="KW-1185">Reference proteome</keyword>
<gene>
    <name evidence="3" type="ORF">LIER_40449</name>
</gene>
<accession>A0AAV3QVX1</accession>